<evidence type="ECO:0000313" key="3">
    <source>
        <dbReference type="Proteomes" id="UP000316639"/>
    </source>
</evidence>
<sequence>MRYWVLLLLVLTLTACGASGSYDRDAEPTTKAVEPPPLGSLYGRVMHPSGTAASKATVGLRRWRAAEAFTTAAAGGVSCLGQTCLTGQYVEQTPEGTYSFPDDAAKSGDVSVVASYPSGAEAEVFFKKTGERQRVPDLVLWEEQPRVRQIGGLLFIRWPQQSGTARYAVHTKDNGQVSAASRATTRFVPAWQVSGELSVVATSDGTNAKFRYTAVPAKIQVAKPEQHPVQLDGRSCLQVRDRHRAVLPAGDKVEVSRDGVTFTAIPVPSPRWGVRNTLLGNDIRYVCGREVSLW</sequence>
<name>A0A563EZU9_9PSEU</name>
<gene>
    <name evidence="2" type="ORF">FKR81_04550</name>
</gene>
<evidence type="ECO:0008006" key="4">
    <source>
        <dbReference type="Google" id="ProtNLM"/>
    </source>
</evidence>
<accession>A0A563EZU9</accession>
<comment type="caution">
    <text evidence="2">The sequence shown here is derived from an EMBL/GenBank/DDBJ whole genome shotgun (WGS) entry which is preliminary data.</text>
</comment>
<protein>
    <recommendedName>
        <fullName evidence="4">Lipoprotein</fullName>
    </recommendedName>
</protein>
<dbReference type="EMBL" id="VOBR01000003">
    <property type="protein sequence ID" value="TWP53245.1"/>
    <property type="molecule type" value="Genomic_DNA"/>
</dbReference>
<proteinExistence type="predicted"/>
<evidence type="ECO:0000313" key="2">
    <source>
        <dbReference type="EMBL" id="TWP53245.1"/>
    </source>
</evidence>
<feature type="chain" id="PRO_5039126287" description="Lipoprotein" evidence="1">
    <location>
        <begin position="18"/>
        <end position="294"/>
    </location>
</feature>
<dbReference type="AlphaFoldDB" id="A0A563EZU9"/>
<keyword evidence="1" id="KW-0732">Signal</keyword>
<feature type="signal peptide" evidence="1">
    <location>
        <begin position="1"/>
        <end position="17"/>
    </location>
</feature>
<dbReference type="Proteomes" id="UP000316639">
    <property type="component" value="Unassembled WGS sequence"/>
</dbReference>
<dbReference type="OrthoDB" id="3790696at2"/>
<reference evidence="2 3" key="1">
    <citation type="submission" date="2019-07" db="EMBL/GenBank/DDBJ databases">
        <title>Lentzea xizangensis sp. nov., isolated from Qinghai-Tibetan Plateau Soils.</title>
        <authorList>
            <person name="Huang J."/>
        </authorList>
    </citation>
    <scope>NUCLEOTIDE SEQUENCE [LARGE SCALE GENOMIC DNA]</scope>
    <source>
        <strain evidence="2 3">FXJ1.1311</strain>
    </source>
</reference>
<dbReference type="PROSITE" id="PS51257">
    <property type="entry name" value="PROKAR_LIPOPROTEIN"/>
    <property type="match status" value="1"/>
</dbReference>
<evidence type="ECO:0000256" key="1">
    <source>
        <dbReference type="SAM" id="SignalP"/>
    </source>
</evidence>
<dbReference type="RefSeq" id="WP_146349656.1">
    <property type="nucleotide sequence ID" value="NZ_VOBR01000003.1"/>
</dbReference>
<keyword evidence="3" id="KW-1185">Reference proteome</keyword>
<organism evidence="2 3">
    <name type="scientific">Lentzea tibetensis</name>
    <dbReference type="NCBI Taxonomy" id="2591470"/>
    <lineage>
        <taxon>Bacteria</taxon>
        <taxon>Bacillati</taxon>
        <taxon>Actinomycetota</taxon>
        <taxon>Actinomycetes</taxon>
        <taxon>Pseudonocardiales</taxon>
        <taxon>Pseudonocardiaceae</taxon>
        <taxon>Lentzea</taxon>
    </lineage>
</organism>